<dbReference type="InterPro" id="IPR020097">
    <property type="entry name" value="PsdUridine_synth_TruA_a/b_dom"/>
</dbReference>
<dbReference type="Pfam" id="PF01416">
    <property type="entry name" value="PseudoU_synth_1"/>
    <property type="match status" value="2"/>
</dbReference>
<gene>
    <name evidence="4 7" type="primary">truA</name>
    <name evidence="7" type="ORF">WMO37_04570</name>
</gene>
<feature type="domain" description="Pseudouridine synthase I TruA alpha/beta" evidence="6">
    <location>
        <begin position="143"/>
        <end position="248"/>
    </location>
</feature>
<comment type="subunit">
    <text evidence="4">Homodimer.</text>
</comment>
<feature type="domain" description="Pseudouridine synthase I TruA alpha/beta" evidence="6">
    <location>
        <begin position="8"/>
        <end position="100"/>
    </location>
</feature>
<dbReference type="NCBIfam" id="TIGR00071">
    <property type="entry name" value="hisT_truA"/>
    <property type="match status" value="1"/>
</dbReference>
<dbReference type="InterPro" id="IPR001406">
    <property type="entry name" value="PsdUridine_synth_TruA"/>
</dbReference>
<feature type="active site" description="Nucleophile" evidence="4">
    <location>
        <position position="52"/>
    </location>
</feature>
<dbReference type="HAMAP" id="MF_00171">
    <property type="entry name" value="TruA"/>
    <property type="match status" value="1"/>
</dbReference>
<organism evidence="7 8">
    <name type="scientific">Lachnospira intestinalis</name>
    <dbReference type="NCBI Taxonomy" id="3133158"/>
    <lineage>
        <taxon>Bacteria</taxon>
        <taxon>Bacillati</taxon>
        <taxon>Bacillota</taxon>
        <taxon>Clostridia</taxon>
        <taxon>Lachnospirales</taxon>
        <taxon>Lachnospiraceae</taxon>
        <taxon>Lachnospira</taxon>
    </lineage>
</organism>
<reference evidence="7" key="1">
    <citation type="submission" date="2024-03" db="EMBL/GenBank/DDBJ databases">
        <title>Human intestinal bacterial collection.</title>
        <authorList>
            <person name="Pauvert C."/>
            <person name="Hitch T.C.A."/>
            <person name="Clavel T."/>
        </authorList>
    </citation>
    <scope>NUCLEOTIDE SEQUENCE [LARGE SCALE GENOMIC DNA]</scope>
    <source>
        <strain evidence="7">CLA-AA-H89B</strain>
    </source>
</reference>
<sequence>MKRIKLTVAYDGTHYSGWQIQPSAPTIEKELDTAIYALTGEKLHVTGASRTDAGVHGLGNVAVFDTESTIPGSRFCYALNRYLPEEISILESREVKGDFHPRHCNTKKTYEYKILNTPFPIPQQRNYAWHVPGKLDTVRMREAAELLVGEHDFKSFCCVRTQTETTVRHVYGLEISEQDAYGAKMFTIRITGNGFLYNMVRIIAGTLVQVGKGQLSADDVAQMLEAKDRTAAGQTAPPQGLTLMNIEYVDGDDAEYRAVDNPSIS</sequence>
<comment type="function">
    <text evidence="4">Formation of pseudouridine at positions 38, 39 and 40 in the anticodon stem and loop of transfer RNAs.</text>
</comment>
<accession>A0ABV1H3L5</accession>
<dbReference type="PANTHER" id="PTHR11142:SF0">
    <property type="entry name" value="TRNA PSEUDOURIDINE SYNTHASE-LIKE 1"/>
    <property type="match status" value="1"/>
</dbReference>
<dbReference type="InterPro" id="IPR020095">
    <property type="entry name" value="PsdUridine_synth_TruA_C"/>
</dbReference>
<keyword evidence="8" id="KW-1185">Reference proteome</keyword>
<keyword evidence="3 4" id="KW-0413">Isomerase</keyword>
<dbReference type="Gene3D" id="3.30.70.580">
    <property type="entry name" value="Pseudouridine synthase I, catalytic domain, N-terminal subdomain"/>
    <property type="match status" value="1"/>
</dbReference>
<evidence type="ECO:0000313" key="8">
    <source>
        <dbReference type="Proteomes" id="UP001546774"/>
    </source>
</evidence>
<evidence type="ECO:0000256" key="4">
    <source>
        <dbReference type="HAMAP-Rule" id="MF_00171"/>
    </source>
</evidence>
<dbReference type="InterPro" id="IPR020103">
    <property type="entry name" value="PsdUridine_synth_cat_dom_sf"/>
</dbReference>
<evidence type="ECO:0000256" key="5">
    <source>
        <dbReference type="RuleBase" id="RU003792"/>
    </source>
</evidence>
<dbReference type="InterPro" id="IPR020094">
    <property type="entry name" value="TruA/RsuA/RluB/E/F_N"/>
</dbReference>
<proteinExistence type="inferred from homology"/>
<dbReference type="Gene3D" id="3.30.70.660">
    <property type="entry name" value="Pseudouridine synthase I, catalytic domain, C-terminal subdomain"/>
    <property type="match status" value="1"/>
</dbReference>
<dbReference type="CDD" id="cd02570">
    <property type="entry name" value="PseudoU_synth_EcTruA"/>
    <property type="match status" value="1"/>
</dbReference>
<evidence type="ECO:0000256" key="2">
    <source>
        <dbReference type="ARBA" id="ARBA00022694"/>
    </source>
</evidence>
<dbReference type="PIRSF" id="PIRSF001430">
    <property type="entry name" value="tRNA_psdUrid_synth"/>
    <property type="match status" value="1"/>
</dbReference>
<name>A0ABV1H3L5_9FIRM</name>
<feature type="binding site" evidence="4">
    <location>
        <position position="110"/>
    </location>
    <ligand>
        <name>substrate</name>
    </ligand>
</feature>
<dbReference type="EMBL" id="JBBMFS010000003">
    <property type="protein sequence ID" value="MEQ2554292.1"/>
    <property type="molecule type" value="Genomic_DNA"/>
</dbReference>
<evidence type="ECO:0000259" key="6">
    <source>
        <dbReference type="Pfam" id="PF01416"/>
    </source>
</evidence>
<dbReference type="EC" id="5.4.99.12" evidence="4"/>
<dbReference type="PANTHER" id="PTHR11142">
    <property type="entry name" value="PSEUDOURIDYLATE SYNTHASE"/>
    <property type="match status" value="1"/>
</dbReference>
<comment type="caution">
    <text evidence="7">The sequence shown here is derived from an EMBL/GenBank/DDBJ whole genome shotgun (WGS) entry which is preliminary data.</text>
</comment>
<comment type="similarity">
    <text evidence="1 4 5">Belongs to the tRNA pseudouridine synthase TruA family.</text>
</comment>
<protein>
    <recommendedName>
        <fullName evidence="4">tRNA pseudouridine synthase A</fullName>
        <ecNumber evidence="4">5.4.99.12</ecNumber>
    </recommendedName>
    <alternativeName>
        <fullName evidence="4">tRNA pseudouridine(38-40) synthase</fullName>
    </alternativeName>
    <alternativeName>
        <fullName evidence="4">tRNA pseudouridylate synthase I</fullName>
    </alternativeName>
    <alternativeName>
        <fullName evidence="4">tRNA-uridine isomerase I</fullName>
    </alternativeName>
</protein>
<evidence type="ECO:0000256" key="1">
    <source>
        <dbReference type="ARBA" id="ARBA00009375"/>
    </source>
</evidence>
<evidence type="ECO:0000313" key="7">
    <source>
        <dbReference type="EMBL" id="MEQ2554292.1"/>
    </source>
</evidence>
<comment type="catalytic activity">
    <reaction evidence="4 5">
        <text>uridine(38/39/40) in tRNA = pseudouridine(38/39/40) in tRNA</text>
        <dbReference type="Rhea" id="RHEA:22376"/>
        <dbReference type="Rhea" id="RHEA-COMP:10085"/>
        <dbReference type="Rhea" id="RHEA-COMP:10087"/>
        <dbReference type="ChEBI" id="CHEBI:65314"/>
        <dbReference type="ChEBI" id="CHEBI:65315"/>
        <dbReference type="EC" id="5.4.99.12"/>
    </reaction>
</comment>
<dbReference type="Proteomes" id="UP001546774">
    <property type="component" value="Unassembled WGS sequence"/>
</dbReference>
<evidence type="ECO:0000256" key="3">
    <source>
        <dbReference type="ARBA" id="ARBA00023235"/>
    </source>
</evidence>
<dbReference type="GO" id="GO:0160147">
    <property type="term" value="F:tRNA pseudouridine(38-40) synthase activity"/>
    <property type="evidence" value="ECO:0007669"/>
    <property type="project" value="UniProtKB-EC"/>
</dbReference>
<comment type="caution">
    <text evidence="4">Lacks conserved residue(s) required for the propagation of feature annotation.</text>
</comment>
<dbReference type="SUPFAM" id="SSF55120">
    <property type="entry name" value="Pseudouridine synthase"/>
    <property type="match status" value="1"/>
</dbReference>
<keyword evidence="2 4" id="KW-0819">tRNA processing</keyword>